<evidence type="ECO:0000313" key="5">
    <source>
        <dbReference type="Proteomes" id="UP000596827"/>
    </source>
</evidence>
<name>A0A923MCT8_9BURK</name>
<dbReference type="EMBL" id="JACORU010000009">
    <property type="protein sequence ID" value="MBC5767034.1"/>
    <property type="molecule type" value="Genomic_DNA"/>
</dbReference>
<reference evidence="4" key="1">
    <citation type="submission" date="2020-08" db="EMBL/GenBank/DDBJ databases">
        <title>Ramlibacter sp. GTP1 16S ribosomal RNA gene genome sequencing and assembly.</title>
        <authorList>
            <person name="Kang M."/>
        </authorList>
    </citation>
    <scope>NUCLEOTIDE SEQUENCE</scope>
    <source>
        <strain evidence="4">GTP1</strain>
    </source>
</reference>
<feature type="region of interest" description="Disordered" evidence="1">
    <location>
        <begin position="602"/>
        <end position="635"/>
    </location>
</feature>
<evidence type="ECO:0000259" key="2">
    <source>
        <dbReference type="Pfam" id="PF07287"/>
    </source>
</evidence>
<feature type="domain" description="AtuA-like ferredoxin-fold" evidence="3">
    <location>
        <begin position="490"/>
        <end position="587"/>
    </location>
</feature>
<dbReference type="PANTHER" id="PTHR47585:SF1">
    <property type="entry name" value="DUF1446 DOMAIN-CONTAINING PROTEIN"/>
    <property type="match status" value="1"/>
</dbReference>
<feature type="compositionally biased region" description="Low complexity" evidence="1">
    <location>
        <begin position="602"/>
        <end position="621"/>
    </location>
</feature>
<dbReference type="InterPro" id="IPR010839">
    <property type="entry name" value="AtuA_N"/>
</dbReference>
<evidence type="ECO:0000313" key="4">
    <source>
        <dbReference type="EMBL" id="MBC5767034.1"/>
    </source>
</evidence>
<dbReference type="Pfam" id="PF23544">
    <property type="entry name" value="AtuA_ferredoxin"/>
    <property type="match status" value="1"/>
</dbReference>
<accession>A0A923MCT8</accession>
<dbReference type="Proteomes" id="UP000596827">
    <property type="component" value="Unassembled WGS sequence"/>
</dbReference>
<dbReference type="PANTHER" id="PTHR47585">
    <property type="match status" value="1"/>
</dbReference>
<dbReference type="Pfam" id="PF07287">
    <property type="entry name" value="AtuA"/>
    <property type="match status" value="1"/>
</dbReference>
<keyword evidence="5" id="KW-1185">Reference proteome</keyword>
<feature type="domain" description="Acyclic terpene utilisation N-terminal" evidence="2">
    <location>
        <begin position="11"/>
        <end position="448"/>
    </location>
</feature>
<evidence type="ECO:0000259" key="3">
    <source>
        <dbReference type="Pfam" id="PF23544"/>
    </source>
</evidence>
<feature type="region of interest" description="Disordered" evidence="1">
    <location>
        <begin position="465"/>
        <end position="485"/>
    </location>
</feature>
<gene>
    <name evidence="4" type="ORF">H8R02_21390</name>
</gene>
<comment type="caution">
    <text evidence="4">The sequence shown here is derived from an EMBL/GenBank/DDBJ whole genome shotgun (WGS) entry which is preliminary data.</text>
</comment>
<dbReference type="InterPro" id="IPR056362">
    <property type="entry name" value="AtuA-like_ferredoxin_dom"/>
</dbReference>
<organism evidence="4 5">
    <name type="scientific">Ramlibacter albus</name>
    <dbReference type="NCBI Taxonomy" id="2079448"/>
    <lineage>
        <taxon>Bacteria</taxon>
        <taxon>Pseudomonadati</taxon>
        <taxon>Pseudomonadota</taxon>
        <taxon>Betaproteobacteria</taxon>
        <taxon>Burkholderiales</taxon>
        <taxon>Comamonadaceae</taxon>
        <taxon>Ramlibacter</taxon>
    </lineage>
</organism>
<dbReference type="AlphaFoldDB" id="A0A923MCT8"/>
<proteinExistence type="predicted"/>
<sequence>MSEPAQREPLVVASFSGYFGDRATALDEAMAGDPIHVLIGDYLAEITLAGISARFRKDPTQGYADYFVKQVQPHLGGIAARGIKLVTNAGGLNPRGLANVLRGLIADAGLSLKVACVEGDNVLDRLDLLQAAGHPLTHLDTGEPLSAWGRTPIGANAYLGAWGIAAALREGADIVLCGRVTDSSLILGPSAWWHGWQLDDWDRLAGGVVAGHILECGPHATGGNFSGFASLPGITFPGFVVGEIAADGSSVITKHARDGGAVTTDTVTAQLVYEIQGPKYLNPDVTVDLSAIRCEQVAPNRVRVSGARGEPPPDTSKVAMFAPEGWQIVSWAFVTGIDIERKLALLRAQLHLLLAGTVDQLEITAYGTPAAQPESQAEATVPVRIAAFASERDQLTEEQFFLKLNSLYLWSVPGFYTDSGAERALKPQRRIEYWPAVLHVSQLAHTVTLEDGRTLEIPPNPHAVPGGVQPTHPEPQPVARTTSRATQRAPLGRVAYARSGDKGGNSNIGLWAQHEKAWPWLRQALSTDMLRRLLPQAEGLEIVRHEFPHIRAVHFIVRGLLGRGGSTNLQADQVGKAVGEFVLARQVEIPVELLVDEYRGSPASPAARTASPATSPPNTASCTRPATAVPAPRVQ</sequence>
<evidence type="ECO:0000256" key="1">
    <source>
        <dbReference type="SAM" id="MobiDB-lite"/>
    </source>
</evidence>
<protein>
    <submittedName>
        <fullName evidence="4">DUF1446 domain-containing protein</fullName>
    </submittedName>
</protein>